<evidence type="ECO:0000313" key="1">
    <source>
        <dbReference type="EMBL" id="KAK3060331.1"/>
    </source>
</evidence>
<dbReference type="Proteomes" id="UP001186974">
    <property type="component" value="Unassembled WGS sequence"/>
</dbReference>
<reference evidence="1" key="1">
    <citation type="submission" date="2024-09" db="EMBL/GenBank/DDBJ databases">
        <title>Black Yeasts Isolated from many extreme environments.</title>
        <authorList>
            <person name="Coleine C."/>
            <person name="Stajich J.E."/>
            <person name="Selbmann L."/>
        </authorList>
    </citation>
    <scope>NUCLEOTIDE SEQUENCE</scope>
    <source>
        <strain evidence="1">CCFEE 5737</strain>
    </source>
</reference>
<keyword evidence="2" id="KW-1185">Reference proteome</keyword>
<feature type="non-terminal residue" evidence="1">
    <location>
        <position position="1"/>
    </location>
</feature>
<name>A0ACC3D1B4_9PEZI</name>
<comment type="caution">
    <text evidence="1">The sequence shown here is derived from an EMBL/GenBank/DDBJ whole genome shotgun (WGS) entry which is preliminary data.</text>
</comment>
<protein>
    <submittedName>
        <fullName evidence="1">Uncharacterized protein</fullName>
    </submittedName>
</protein>
<dbReference type="EMBL" id="JAWDJW010008660">
    <property type="protein sequence ID" value="KAK3060331.1"/>
    <property type="molecule type" value="Genomic_DNA"/>
</dbReference>
<organism evidence="1 2">
    <name type="scientific">Coniosporium uncinatum</name>
    <dbReference type="NCBI Taxonomy" id="93489"/>
    <lineage>
        <taxon>Eukaryota</taxon>
        <taxon>Fungi</taxon>
        <taxon>Dikarya</taxon>
        <taxon>Ascomycota</taxon>
        <taxon>Pezizomycotina</taxon>
        <taxon>Dothideomycetes</taxon>
        <taxon>Dothideomycetes incertae sedis</taxon>
        <taxon>Coniosporium</taxon>
    </lineage>
</organism>
<sequence>SSTPDVIILNLGTSDALSSSKHDGAYGTNPSEFASNFEDTYISLIRTIRTLAYPPTTSSASTTSYFEDDDLMPIIPIFIMRPFDGGMEHATQSVVQRLRDEGDKAVLWLDTSGWLEPPSSSTEDFWLDDRPRSPKISFNNTAWQSRYRLTPRGNQKIAIYLHTHMCRYLSQEPDECSFLPHEVYEGGVYRPEMDELDQVLARAREEKIREVFWGKDGPSL</sequence>
<proteinExistence type="predicted"/>
<accession>A0ACC3D1B4</accession>
<evidence type="ECO:0000313" key="2">
    <source>
        <dbReference type="Proteomes" id="UP001186974"/>
    </source>
</evidence>
<gene>
    <name evidence="1" type="ORF">LTS18_008786</name>
</gene>